<dbReference type="EMBL" id="MFFF01000025">
    <property type="protein sequence ID" value="OGE98859.1"/>
    <property type="molecule type" value="Genomic_DNA"/>
</dbReference>
<dbReference type="InterPro" id="IPR002549">
    <property type="entry name" value="AI-2E-like"/>
</dbReference>
<feature type="transmembrane region" description="Helical" evidence="8">
    <location>
        <begin position="297"/>
        <end position="330"/>
    </location>
</feature>
<evidence type="ECO:0000313" key="9">
    <source>
        <dbReference type="EMBL" id="OGE98859.1"/>
    </source>
</evidence>
<evidence type="ECO:0000256" key="6">
    <source>
        <dbReference type="ARBA" id="ARBA00022989"/>
    </source>
</evidence>
<dbReference type="Pfam" id="PF01594">
    <property type="entry name" value="AI-2E_transport"/>
    <property type="match status" value="1"/>
</dbReference>
<evidence type="ECO:0000256" key="5">
    <source>
        <dbReference type="ARBA" id="ARBA00022692"/>
    </source>
</evidence>
<dbReference type="GO" id="GO:0055085">
    <property type="term" value="P:transmembrane transport"/>
    <property type="evidence" value="ECO:0007669"/>
    <property type="project" value="TreeGrafter"/>
</dbReference>
<evidence type="ECO:0000313" key="10">
    <source>
        <dbReference type="Proteomes" id="UP000177235"/>
    </source>
</evidence>
<dbReference type="PANTHER" id="PTHR21716:SF53">
    <property type="entry name" value="PERMEASE PERM-RELATED"/>
    <property type="match status" value="1"/>
</dbReference>
<keyword evidence="5 8" id="KW-0812">Transmembrane</keyword>
<organism evidence="9 10">
    <name type="scientific">Candidatus Doudnabacteria bacterium RIFCSPLOWO2_02_FULL_48_13</name>
    <dbReference type="NCBI Taxonomy" id="1817845"/>
    <lineage>
        <taxon>Bacteria</taxon>
        <taxon>Candidatus Doudnaibacteriota</taxon>
    </lineage>
</organism>
<feature type="transmembrane region" description="Helical" evidence="8">
    <location>
        <begin position="253"/>
        <end position="277"/>
    </location>
</feature>
<accession>A0A1F5Q9G9</accession>
<comment type="caution">
    <text evidence="9">The sequence shown here is derived from an EMBL/GenBank/DDBJ whole genome shotgun (WGS) entry which is preliminary data.</text>
</comment>
<feature type="transmembrane region" description="Helical" evidence="8">
    <location>
        <begin position="7"/>
        <end position="29"/>
    </location>
</feature>
<comment type="subcellular location">
    <subcellularLocation>
        <location evidence="1">Cell membrane</location>
        <topology evidence="1">Multi-pass membrane protein</topology>
    </subcellularLocation>
</comment>
<sequence length="339" mass="37279">MNEPQNVNIHISTTALIKVAIVALVLVLMYIIRDIILMLVVAMILASAMDPLVDWLYRKARFPRGMSVIMVYLFFLGLLGLVVYFLIPPMVEEFNMLSSRIEDFRHDLSTRASTLSQALNQLGLARGLSALGQSFSQLTEDVFQKTLGVVNSFVQLVGILVFTFYLISSENGMKNFIRSLVPFKHQAYIMGLTDKVQKKIGYWLLGQLVLSGFIFAFTFLGLTALGVKYALALALLAGLLEIVPYLGPILSGIPAVFVAFAQSPTLAVFVIILYILIQQTENYILVPKVMGKTVGANPLVILLAVLIGFKVAGIIGLLMAVPIVGAVSVFVSDFREQRL</sequence>
<evidence type="ECO:0008006" key="11">
    <source>
        <dbReference type="Google" id="ProtNLM"/>
    </source>
</evidence>
<keyword evidence="4" id="KW-1003">Cell membrane</keyword>
<keyword evidence="7 8" id="KW-0472">Membrane</keyword>
<feature type="transmembrane region" description="Helical" evidence="8">
    <location>
        <begin position="69"/>
        <end position="87"/>
    </location>
</feature>
<feature type="transmembrane region" description="Helical" evidence="8">
    <location>
        <begin position="226"/>
        <end position="246"/>
    </location>
</feature>
<dbReference type="PANTHER" id="PTHR21716">
    <property type="entry name" value="TRANSMEMBRANE PROTEIN"/>
    <property type="match status" value="1"/>
</dbReference>
<dbReference type="GO" id="GO:0005886">
    <property type="term" value="C:plasma membrane"/>
    <property type="evidence" value="ECO:0007669"/>
    <property type="project" value="UniProtKB-SubCell"/>
</dbReference>
<dbReference type="AlphaFoldDB" id="A0A1F5Q9G9"/>
<evidence type="ECO:0000256" key="8">
    <source>
        <dbReference type="SAM" id="Phobius"/>
    </source>
</evidence>
<proteinExistence type="inferred from homology"/>
<gene>
    <name evidence="9" type="ORF">A3J05_03135</name>
</gene>
<name>A0A1F5Q9G9_9BACT</name>
<keyword evidence="3" id="KW-0813">Transport</keyword>
<evidence type="ECO:0000256" key="4">
    <source>
        <dbReference type="ARBA" id="ARBA00022475"/>
    </source>
</evidence>
<dbReference type="Proteomes" id="UP000177235">
    <property type="component" value="Unassembled WGS sequence"/>
</dbReference>
<feature type="transmembrane region" description="Helical" evidence="8">
    <location>
        <begin position="148"/>
        <end position="168"/>
    </location>
</feature>
<evidence type="ECO:0000256" key="2">
    <source>
        <dbReference type="ARBA" id="ARBA00009773"/>
    </source>
</evidence>
<keyword evidence="6 8" id="KW-1133">Transmembrane helix</keyword>
<feature type="transmembrane region" description="Helical" evidence="8">
    <location>
        <begin position="35"/>
        <end position="57"/>
    </location>
</feature>
<evidence type="ECO:0000256" key="3">
    <source>
        <dbReference type="ARBA" id="ARBA00022448"/>
    </source>
</evidence>
<evidence type="ECO:0000256" key="7">
    <source>
        <dbReference type="ARBA" id="ARBA00023136"/>
    </source>
</evidence>
<evidence type="ECO:0000256" key="1">
    <source>
        <dbReference type="ARBA" id="ARBA00004651"/>
    </source>
</evidence>
<protein>
    <recommendedName>
        <fullName evidence="11">AI-2E family transporter</fullName>
    </recommendedName>
</protein>
<feature type="transmembrane region" description="Helical" evidence="8">
    <location>
        <begin position="200"/>
        <end position="220"/>
    </location>
</feature>
<reference evidence="9 10" key="1">
    <citation type="journal article" date="2016" name="Nat. Commun.">
        <title>Thousands of microbial genomes shed light on interconnected biogeochemical processes in an aquifer system.</title>
        <authorList>
            <person name="Anantharaman K."/>
            <person name="Brown C.T."/>
            <person name="Hug L.A."/>
            <person name="Sharon I."/>
            <person name="Castelle C.J."/>
            <person name="Probst A.J."/>
            <person name="Thomas B.C."/>
            <person name="Singh A."/>
            <person name="Wilkins M.J."/>
            <person name="Karaoz U."/>
            <person name="Brodie E.L."/>
            <person name="Williams K.H."/>
            <person name="Hubbard S.S."/>
            <person name="Banfield J.F."/>
        </authorList>
    </citation>
    <scope>NUCLEOTIDE SEQUENCE [LARGE SCALE GENOMIC DNA]</scope>
</reference>
<comment type="similarity">
    <text evidence="2">Belongs to the autoinducer-2 exporter (AI-2E) (TC 2.A.86) family.</text>
</comment>